<dbReference type="InterPro" id="IPR001647">
    <property type="entry name" value="HTH_TetR"/>
</dbReference>
<keyword evidence="2 3" id="KW-0238">DNA-binding</keyword>
<proteinExistence type="predicted"/>
<dbReference type="Pfam" id="PF00440">
    <property type="entry name" value="TetR_N"/>
    <property type="match status" value="1"/>
</dbReference>
<dbReference type="OrthoDB" id="9814200at2"/>
<evidence type="ECO:0000256" key="1">
    <source>
        <dbReference type="ARBA" id="ARBA00022491"/>
    </source>
</evidence>
<dbReference type="InterPro" id="IPR009057">
    <property type="entry name" value="Homeodomain-like_sf"/>
</dbReference>
<dbReference type="Proteomes" id="UP000269301">
    <property type="component" value="Unassembled WGS sequence"/>
</dbReference>
<dbReference type="InterPro" id="IPR023772">
    <property type="entry name" value="DNA-bd_HTH_TetR-type_CS"/>
</dbReference>
<feature type="domain" description="HTH tetR-type" evidence="4">
    <location>
        <begin position="1"/>
        <end position="59"/>
    </location>
</feature>
<evidence type="ECO:0000313" key="5">
    <source>
        <dbReference type="EMBL" id="RKQ35741.1"/>
    </source>
</evidence>
<sequence>MKENIIRKSIELFDEKGFIETSIQDIVGNIGVTKGTFYYYFNSKQELLRDIHLSYLQELLGEQQIILEDKDKNYIDKLYGIIYLLIKKIKSHGPNARILFREMRHLNQSNMDQIKKKRKEFRNNFQLMIEEGVQVGEFNNNVRSDILTIGILSIANRSYYWYNSDGEIGEKELVDLYLELILNGIKA</sequence>
<evidence type="ECO:0000256" key="3">
    <source>
        <dbReference type="PROSITE-ProRule" id="PRU00335"/>
    </source>
</evidence>
<dbReference type="PROSITE" id="PS01081">
    <property type="entry name" value="HTH_TETR_1"/>
    <property type="match status" value="1"/>
</dbReference>
<dbReference type="SUPFAM" id="SSF46689">
    <property type="entry name" value="Homeodomain-like"/>
    <property type="match status" value="1"/>
</dbReference>
<dbReference type="Gene3D" id="1.10.357.10">
    <property type="entry name" value="Tetracycline Repressor, domain 2"/>
    <property type="match status" value="1"/>
</dbReference>
<dbReference type="SUPFAM" id="SSF48498">
    <property type="entry name" value="Tetracyclin repressor-like, C-terminal domain"/>
    <property type="match status" value="1"/>
</dbReference>
<dbReference type="Pfam" id="PF17932">
    <property type="entry name" value="TetR_C_24"/>
    <property type="match status" value="1"/>
</dbReference>
<comment type="caution">
    <text evidence="5">The sequence shown here is derived from an EMBL/GenBank/DDBJ whole genome shotgun (WGS) entry which is preliminary data.</text>
</comment>
<dbReference type="PANTHER" id="PTHR43479:SF11">
    <property type="entry name" value="ACREF_ENVCD OPERON REPRESSOR-RELATED"/>
    <property type="match status" value="1"/>
</dbReference>
<gene>
    <name evidence="5" type="ORF">D8M06_05625</name>
</gene>
<evidence type="ECO:0000259" key="4">
    <source>
        <dbReference type="PROSITE" id="PS50977"/>
    </source>
</evidence>
<evidence type="ECO:0000313" key="6">
    <source>
        <dbReference type="Proteomes" id="UP000269301"/>
    </source>
</evidence>
<dbReference type="InterPro" id="IPR050624">
    <property type="entry name" value="HTH-type_Tx_Regulator"/>
</dbReference>
<accession>A0A495A8S4</accession>
<keyword evidence="6" id="KW-1185">Reference proteome</keyword>
<reference evidence="5 6" key="1">
    <citation type="journal article" date="2016" name="Int. J. Syst. Evol. Microbiol.">
        <title>Oceanobacillus halophilus sp. nov., a novel moderately halophilic bacterium from a hypersaline lake.</title>
        <authorList>
            <person name="Amoozegar M.A."/>
            <person name="Bagheri M."/>
            <person name="Makhdoumi A."/>
            <person name="Nikou M.M."/>
            <person name="Fazeli S.A.S."/>
            <person name="Schumann P."/>
            <person name="Sproer C."/>
            <person name="Sanchez-Porro C."/>
            <person name="Ventosa A."/>
        </authorList>
    </citation>
    <scope>NUCLEOTIDE SEQUENCE [LARGE SCALE GENOMIC DNA]</scope>
    <source>
        <strain evidence="5 6">DSM 23996</strain>
    </source>
</reference>
<dbReference type="InterPro" id="IPR041490">
    <property type="entry name" value="KstR2_TetR_C"/>
</dbReference>
<dbReference type="PANTHER" id="PTHR43479">
    <property type="entry name" value="ACREF/ENVCD OPERON REPRESSOR-RELATED"/>
    <property type="match status" value="1"/>
</dbReference>
<dbReference type="PROSITE" id="PS50977">
    <property type="entry name" value="HTH_TETR_2"/>
    <property type="match status" value="1"/>
</dbReference>
<name>A0A495A8S4_9BACI</name>
<dbReference type="AlphaFoldDB" id="A0A495A8S4"/>
<keyword evidence="1" id="KW-0678">Repressor</keyword>
<organism evidence="5 6">
    <name type="scientific">Oceanobacillus halophilus</name>
    <dbReference type="NCBI Taxonomy" id="930130"/>
    <lineage>
        <taxon>Bacteria</taxon>
        <taxon>Bacillati</taxon>
        <taxon>Bacillota</taxon>
        <taxon>Bacilli</taxon>
        <taxon>Bacillales</taxon>
        <taxon>Bacillaceae</taxon>
        <taxon>Oceanobacillus</taxon>
    </lineage>
</organism>
<dbReference type="EMBL" id="RBZP01000002">
    <property type="protein sequence ID" value="RKQ35741.1"/>
    <property type="molecule type" value="Genomic_DNA"/>
</dbReference>
<dbReference type="RefSeq" id="WP_121203410.1">
    <property type="nucleotide sequence ID" value="NZ_RBZP01000002.1"/>
</dbReference>
<evidence type="ECO:0000256" key="2">
    <source>
        <dbReference type="ARBA" id="ARBA00023125"/>
    </source>
</evidence>
<dbReference type="GO" id="GO:0003677">
    <property type="term" value="F:DNA binding"/>
    <property type="evidence" value="ECO:0007669"/>
    <property type="project" value="UniProtKB-UniRule"/>
</dbReference>
<feature type="DNA-binding region" description="H-T-H motif" evidence="3">
    <location>
        <begin position="22"/>
        <end position="41"/>
    </location>
</feature>
<dbReference type="Gene3D" id="1.10.10.60">
    <property type="entry name" value="Homeodomain-like"/>
    <property type="match status" value="1"/>
</dbReference>
<dbReference type="InterPro" id="IPR036271">
    <property type="entry name" value="Tet_transcr_reg_TetR-rel_C_sf"/>
</dbReference>
<dbReference type="PRINTS" id="PR00455">
    <property type="entry name" value="HTHTETR"/>
</dbReference>
<protein>
    <submittedName>
        <fullName evidence="5">TetR/AcrR family transcriptional regulator</fullName>
    </submittedName>
</protein>